<evidence type="ECO:0000256" key="2">
    <source>
        <dbReference type="ARBA" id="ARBA00009359"/>
    </source>
</evidence>
<evidence type="ECO:0000256" key="8">
    <source>
        <dbReference type="ARBA" id="ARBA00047146"/>
    </source>
</evidence>
<dbReference type="Ensembl" id="ENSCPGT00000023991.1">
    <property type="protein sequence ID" value="ENSCPGP00000021924.1"/>
    <property type="gene ID" value="ENSCPGG00000015260.1"/>
</dbReference>
<dbReference type="GO" id="GO:0006281">
    <property type="term" value="P:DNA repair"/>
    <property type="evidence" value="ECO:0007669"/>
    <property type="project" value="UniProtKB-KW"/>
</dbReference>
<feature type="region of interest" description="Disordered" evidence="9">
    <location>
        <begin position="1"/>
        <end position="174"/>
    </location>
</feature>
<proteinExistence type="inferred from homology"/>
<keyword evidence="5" id="KW-0238">DNA-binding</keyword>
<reference evidence="10" key="1">
    <citation type="submission" date="2025-08" db="UniProtKB">
        <authorList>
            <consortium name="Ensembl"/>
        </authorList>
    </citation>
    <scope>IDENTIFICATION</scope>
</reference>
<dbReference type="GO" id="GO:0031297">
    <property type="term" value="P:replication fork processing"/>
    <property type="evidence" value="ECO:0007669"/>
    <property type="project" value="TreeGrafter"/>
</dbReference>
<name>A0A8C3KIX6_9CHAR</name>
<dbReference type="PANTHER" id="PTHR28680:SF1">
    <property type="entry name" value="CENTROMERE PROTEIN X"/>
    <property type="match status" value="1"/>
</dbReference>
<keyword evidence="11" id="KW-1185">Reference proteome</keyword>
<feature type="compositionally biased region" description="Pro residues" evidence="9">
    <location>
        <begin position="63"/>
        <end position="74"/>
    </location>
</feature>
<feature type="compositionally biased region" description="Low complexity" evidence="9">
    <location>
        <begin position="112"/>
        <end position="124"/>
    </location>
</feature>
<dbReference type="CDD" id="cd22921">
    <property type="entry name" value="HFD_CENP-X"/>
    <property type="match status" value="1"/>
</dbReference>
<keyword evidence="4" id="KW-0227">DNA damage</keyword>
<dbReference type="GO" id="GO:0043240">
    <property type="term" value="C:Fanconi anaemia nuclear complex"/>
    <property type="evidence" value="ECO:0007669"/>
    <property type="project" value="TreeGrafter"/>
</dbReference>
<dbReference type="Gene3D" id="1.20.5.4980">
    <property type="match status" value="1"/>
</dbReference>
<keyword evidence="6" id="KW-0234">DNA repair</keyword>
<evidence type="ECO:0000256" key="7">
    <source>
        <dbReference type="ARBA" id="ARBA00023242"/>
    </source>
</evidence>
<evidence type="ECO:0000256" key="4">
    <source>
        <dbReference type="ARBA" id="ARBA00022763"/>
    </source>
</evidence>
<reference evidence="10" key="2">
    <citation type="submission" date="2025-09" db="UniProtKB">
        <authorList>
            <consortium name="Ensembl"/>
        </authorList>
    </citation>
    <scope>IDENTIFICATION</scope>
</reference>
<accession>A0A8C3KIX6</accession>
<keyword evidence="7" id="KW-0539">Nucleus</keyword>
<evidence type="ECO:0000256" key="5">
    <source>
        <dbReference type="ARBA" id="ARBA00023125"/>
    </source>
</evidence>
<dbReference type="GO" id="GO:0000712">
    <property type="term" value="P:resolution of meiotic recombination intermediates"/>
    <property type="evidence" value="ECO:0007669"/>
    <property type="project" value="TreeGrafter"/>
</dbReference>
<feature type="compositionally biased region" description="Gly residues" evidence="9">
    <location>
        <begin position="156"/>
        <end position="169"/>
    </location>
</feature>
<protein>
    <recommendedName>
        <fullName evidence="3">Centromere protein X</fullName>
    </recommendedName>
</protein>
<dbReference type="GO" id="GO:0071821">
    <property type="term" value="C:FANCM-MHF complex"/>
    <property type="evidence" value="ECO:0007669"/>
    <property type="project" value="TreeGrafter"/>
</dbReference>
<dbReference type="Proteomes" id="UP000694419">
    <property type="component" value="Unplaced"/>
</dbReference>
<evidence type="ECO:0000256" key="9">
    <source>
        <dbReference type="SAM" id="MobiDB-lite"/>
    </source>
</evidence>
<evidence type="ECO:0000313" key="11">
    <source>
        <dbReference type="Proteomes" id="UP000694419"/>
    </source>
</evidence>
<dbReference type="PANTHER" id="PTHR28680">
    <property type="entry name" value="CENTROMERE PROTEIN X"/>
    <property type="match status" value="1"/>
</dbReference>
<comment type="subunit">
    <text evidence="8">Heterodimer with CENPX, sometimes called MHF; this interaction stabilizes both partners. MHF heterodimers can assemble to form tetrameric structures. MHF also coassemble with CENPT-CENPW heterodimers at centromeres to form the tetrameric CENP-T-W-S-X complex. Forms a discrete complex with FANCM and CENPX, called FANCM-MHF; this interaction, probably mediated by direct binding between CENPS and FANCM, leads to synergistic activation of double-stranded DNA binding and strongly stimulates FANCM-mediated DNA remodeling. Recruited by FANCM to the Fanconi anemia (FA) core complex, which consists of CENPS, CENPX, FANCA, FANCB, FANCC, FANCE, FANCF, FANCG, FANCL, FANCM, FAAP24 and FAAP100. The FA core complex associates with Bloom syndrome (BLM) complex, which consists of at least BLM, DNA topoisomerase 3-alpha (TOP3A), RMI1/BLAP75, RPA1/RPA70 and RPA2/RPA32. The super complex between FA and BLM is called BRAFT.</text>
</comment>
<dbReference type="Gene3D" id="6.10.130.30">
    <property type="match status" value="1"/>
</dbReference>
<evidence type="ECO:0000313" key="10">
    <source>
        <dbReference type="Ensembl" id="ENSCPGP00000021924.1"/>
    </source>
</evidence>
<dbReference type="SUPFAM" id="SSF47113">
    <property type="entry name" value="Histone-fold"/>
    <property type="match status" value="1"/>
</dbReference>
<organism evidence="10 11">
    <name type="scientific">Calidris pygmaea</name>
    <name type="common">Spoon-billed sandpiper</name>
    <dbReference type="NCBI Taxonomy" id="425635"/>
    <lineage>
        <taxon>Eukaryota</taxon>
        <taxon>Metazoa</taxon>
        <taxon>Chordata</taxon>
        <taxon>Craniata</taxon>
        <taxon>Vertebrata</taxon>
        <taxon>Euteleostomi</taxon>
        <taxon>Archelosauria</taxon>
        <taxon>Archosauria</taxon>
        <taxon>Dinosauria</taxon>
        <taxon>Saurischia</taxon>
        <taxon>Theropoda</taxon>
        <taxon>Coelurosauria</taxon>
        <taxon>Aves</taxon>
        <taxon>Neognathae</taxon>
        <taxon>Neoaves</taxon>
        <taxon>Charadriiformes</taxon>
        <taxon>Scolopacidae</taxon>
        <taxon>Calidris</taxon>
    </lineage>
</organism>
<dbReference type="GO" id="GO:0051382">
    <property type="term" value="P:kinetochore assembly"/>
    <property type="evidence" value="ECO:0007669"/>
    <property type="project" value="InterPro"/>
</dbReference>
<sequence>MSPHRLDEPPLTQQGPSRDPSHLIPPDPPSVLAGFTVRIPTPRYQQPPPVPASLGQQQHRRPPPPASPPVPVPVPTFLAEAAVAERHLGEGRGSGQQPPERPAGLQREPQRRQVQAGAARRPGGVPQPPQHRALRRRAEPRVAPPELLHGRAGRALPGGGGDSGGGGGGMEERDGFRKETVDRLLRLHFRDGKTRVNGDAQLLMAEMLKVFVREAAARATRQAQAEDLEKVDVEHVEKVLPQLLLDF</sequence>
<comment type="similarity">
    <text evidence="2">Belongs to the CENP-X/MHF2 family.</text>
</comment>
<dbReference type="AlphaFoldDB" id="A0A8C3KIX6"/>
<dbReference type="Pfam" id="PF09415">
    <property type="entry name" value="CENP-X"/>
    <property type="match status" value="1"/>
</dbReference>
<dbReference type="InterPro" id="IPR009072">
    <property type="entry name" value="Histone-fold"/>
</dbReference>
<dbReference type="GO" id="GO:0046982">
    <property type="term" value="F:protein heterodimerization activity"/>
    <property type="evidence" value="ECO:0007669"/>
    <property type="project" value="InterPro"/>
</dbReference>
<evidence type="ECO:0000256" key="3">
    <source>
        <dbReference type="ARBA" id="ARBA00016388"/>
    </source>
</evidence>
<dbReference type="InterPro" id="IPR018552">
    <property type="entry name" value="CENP-X"/>
</dbReference>
<comment type="subcellular location">
    <subcellularLocation>
        <location evidence="1">Nucleus</location>
    </subcellularLocation>
</comment>
<evidence type="ECO:0000256" key="6">
    <source>
        <dbReference type="ARBA" id="ARBA00023204"/>
    </source>
</evidence>
<dbReference type="GO" id="GO:0003677">
    <property type="term" value="F:DNA binding"/>
    <property type="evidence" value="ECO:0007669"/>
    <property type="project" value="UniProtKB-KW"/>
</dbReference>
<evidence type="ECO:0000256" key="1">
    <source>
        <dbReference type="ARBA" id="ARBA00004123"/>
    </source>
</evidence>